<keyword evidence="4 6" id="KW-0472">Membrane</keyword>
<name>A0ABD4SS55_9NEIS</name>
<dbReference type="RefSeq" id="WP_239878689.1">
    <property type="nucleotide sequence ID" value="NZ_JAJAXM010000014.1"/>
</dbReference>
<comment type="caution">
    <text evidence="8">The sequence shown here is derived from an EMBL/GenBank/DDBJ whole genome shotgun (WGS) entry which is preliminary data.</text>
</comment>
<feature type="transmembrane region" description="Helical" evidence="6">
    <location>
        <begin position="366"/>
        <end position="387"/>
    </location>
</feature>
<feature type="region of interest" description="Disordered" evidence="5">
    <location>
        <begin position="269"/>
        <end position="290"/>
    </location>
</feature>
<evidence type="ECO:0000256" key="3">
    <source>
        <dbReference type="ARBA" id="ARBA00022989"/>
    </source>
</evidence>
<sequence>MTKIFLLYFLFAIFFHPLIAESIVAWGLLVIPSFLFLAWLAYRFVHRQALPLGINALRQGLPYDWQWLFVLFALGAPLVALARGNTMDAAAVCVQTLLLVLLISLGRENTLNVRFAQMIFLVSCAGSVASYHLGLNDFGYFPWQERGCTFEGIFRVSLYPNLPDSAFFSLIVLLVSLYYRSKLSVLVIPLAAYFAYFSYSRTALMVIAIVVIVELLVRLRVSPNISFMLITTVLVSTVLFAGTVTSLLSFTEQRLTALMKGATSTLASASISKQSSPKENPSSNAESAGNSAPSYVEQLLTRQECAKSAGLNNPSLSGRANLWRDHLVAFGSSPFTGAGREGTASRLTQESSFSSRSGSESFFTRILAEFGIVALLFWAAIWRLFVFACKSGNGAARGLVAALLVILALYGSSATPYSFLFLIHIGLIGYVFSDKTRSFRKQGIVDEMEAAARPLPVKPA</sequence>
<feature type="transmembrane region" description="Helical" evidence="6">
    <location>
        <begin position="225"/>
        <end position="250"/>
    </location>
</feature>
<dbReference type="Proteomes" id="UP001200247">
    <property type="component" value="Unassembled WGS sequence"/>
</dbReference>
<keyword evidence="2 6" id="KW-0812">Transmembrane</keyword>
<gene>
    <name evidence="8" type="ORF">LH440_09090</name>
</gene>
<dbReference type="AlphaFoldDB" id="A0ABD4SS55"/>
<feature type="transmembrane region" description="Helical" evidence="6">
    <location>
        <begin position="65"/>
        <end position="83"/>
    </location>
</feature>
<dbReference type="GO" id="GO:0016020">
    <property type="term" value="C:membrane"/>
    <property type="evidence" value="ECO:0007669"/>
    <property type="project" value="UniProtKB-SubCell"/>
</dbReference>
<evidence type="ECO:0000259" key="7">
    <source>
        <dbReference type="Pfam" id="PF04932"/>
    </source>
</evidence>
<feature type="transmembrane region" description="Helical" evidence="6">
    <location>
        <begin position="30"/>
        <end position="45"/>
    </location>
</feature>
<dbReference type="InterPro" id="IPR007016">
    <property type="entry name" value="O-antigen_ligase-rel_domated"/>
</dbReference>
<feature type="transmembrane region" description="Helical" evidence="6">
    <location>
        <begin position="118"/>
        <end position="135"/>
    </location>
</feature>
<keyword evidence="8" id="KW-0436">Ligase</keyword>
<evidence type="ECO:0000256" key="4">
    <source>
        <dbReference type="ARBA" id="ARBA00023136"/>
    </source>
</evidence>
<proteinExistence type="predicted"/>
<dbReference type="EMBL" id="JAJAXM010000014">
    <property type="protein sequence ID" value="MCG9026052.1"/>
    <property type="molecule type" value="Genomic_DNA"/>
</dbReference>
<accession>A0ABD4SS55</accession>
<feature type="transmembrane region" description="Helical" evidence="6">
    <location>
        <begin position="399"/>
        <end position="432"/>
    </location>
</feature>
<evidence type="ECO:0000256" key="2">
    <source>
        <dbReference type="ARBA" id="ARBA00022692"/>
    </source>
</evidence>
<feature type="transmembrane region" description="Helical" evidence="6">
    <location>
        <begin position="162"/>
        <end position="179"/>
    </location>
</feature>
<evidence type="ECO:0000313" key="8">
    <source>
        <dbReference type="EMBL" id="MCG9026052.1"/>
    </source>
</evidence>
<comment type="subcellular location">
    <subcellularLocation>
        <location evidence="1">Membrane</location>
        <topology evidence="1">Multi-pass membrane protein</topology>
    </subcellularLocation>
</comment>
<organism evidence="8 9">
    <name type="scientific">Laribacter hongkongensis</name>
    <dbReference type="NCBI Taxonomy" id="168471"/>
    <lineage>
        <taxon>Bacteria</taxon>
        <taxon>Pseudomonadati</taxon>
        <taxon>Pseudomonadota</taxon>
        <taxon>Betaproteobacteria</taxon>
        <taxon>Neisseriales</taxon>
        <taxon>Aquaspirillaceae</taxon>
        <taxon>Laribacter</taxon>
    </lineage>
</organism>
<evidence type="ECO:0000256" key="1">
    <source>
        <dbReference type="ARBA" id="ARBA00004141"/>
    </source>
</evidence>
<feature type="transmembrane region" description="Helical" evidence="6">
    <location>
        <begin position="191"/>
        <end position="213"/>
    </location>
</feature>
<evidence type="ECO:0000313" key="9">
    <source>
        <dbReference type="Proteomes" id="UP001200247"/>
    </source>
</evidence>
<evidence type="ECO:0000256" key="5">
    <source>
        <dbReference type="SAM" id="MobiDB-lite"/>
    </source>
</evidence>
<dbReference type="GO" id="GO:0016874">
    <property type="term" value="F:ligase activity"/>
    <property type="evidence" value="ECO:0007669"/>
    <property type="project" value="UniProtKB-KW"/>
</dbReference>
<feature type="transmembrane region" description="Helical" evidence="6">
    <location>
        <begin position="89"/>
        <end position="106"/>
    </location>
</feature>
<dbReference type="Pfam" id="PF04932">
    <property type="entry name" value="Wzy_C"/>
    <property type="match status" value="1"/>
</dbReference>
<evidence type="ECO:0000256" key="6">
    <source>
        <dbReference type="SAM" id="Phobius"/>
    </source>
</evidence>
<feature type="domain" description="O-antigen ligase-related" evidence="7">
    <location>
        <begin position="190"/>
        <end position="379"/>
    </location>
</feature>
<reference evidence="8 9" key="1">
    <citation type="submission" date="2021-10" db="EMBL/GenBank/DDBJ databases">
        <title>Whole-genome sequencing analysis of Laribacter hongkongensis: virulence gene profiles, carbohydrate-active enzyme prediction, and antimicrobial resistance characterization.</title>
        <authorList>
            <person name="Yuan P."/>
            <person name="Zhan Y."/>
            <person name="Chen D."/>
        </authorList>
    </citation>
    <scope>NUCLEOTIDE SEQUENCE [LARGE SCALE GENOMIC DNA]</scope>
    <source>
        <strain evidence="8 9">W67</strain>
    </source>
</reference>
<keyword evidence="3 6" id="KW-1133">Transmembrane helix</keyword>
<protein>
    <submittedName>
        <fullName evidence="8">O-antigen ligase family protein</fullName>
    </submittedName>
</protein>